<organism evidence="2 3">
    <name type="scientific">Tolypothrix bouteillei VB521301</name>
    <dbReference type="NCBI Taxonomy" id="1479485"/>
    <lineage>
        <taxon>Bacteria</taxon>
        <taxon>Bacillati</taxon>
        <taxon>Cyanobacteriota</taxon>
        <taxon>Cyanophyceae</taxon>
        <taxon>Nostocales</taxon>
        <taxon>Tolypothrichaceae</taxon>
        <taxon>Tolypothrix</taxon>
    </lineage>
</organism>
<dbReference type="Proteomes" id="UP000029738">
    <property type="component" value="Unassembled WGS sequence"/>
</dbReference>
<evidence type="ECO:0000313" key="2">
    <source>
        <dbReference type="EMBL" id="KAF3884615.1"/>
    </source>
</evidence>
<evidence type="ECO:0000313" key="3">
    <source>
        <dbReference type="Proteomes" id="UP000029738"/>
    </source>
</evidence>
<name>A0A8S9SX01_9CYAN</name>
<keyword evidence="3" id="KW-1185">Reference proteome</keyword>
<proteinExistence type="predicted"/>
<sequence>MSQETVVQFFDAAFQDQIIQGQLNYAFAAIAPEALIQIAGENGYSFTAGELQAVLEQQAELSDEQLNSVAGGRAAYFVREGGPIFAQKQSYDSPMRDELGDEEVDFATNSNTSAVEAFRSLTD</sequence>
<dbReference type="Pfam" id="PF07862">
    <property type="entry name" value="Nif11"/>
    <property type="match status" value="1"/>
</dbReference>
<dbReference type="InterPro" id="IPR022516">
    <property type="entry name" value="CHP03798_Ocin"/>
</dbReference>
<gene>
    <name evidence="2" type="ORF">DA73_0400003335</name>
</gene>
<dbReference type="AlphaFoldDB" id="A0A8S9SX01"/>
<accession>A0A8S9SX01</accession>
<dbReference type="InterPro" id="IPR012903">
    <property type="entry name" value="Nif11"/>
</dbReference>
<comment type="caution">
    <text evidence="2">The sequence shown here is derived from an EMBL/GenBank/DDBJ whole genome shotgun (WGS) entry which is preliminary data.</text>
</comment>
<reference evidence="2" key="2">
    <citation type="submission" date="2019-11" db="EMBL/GenBank/DDBJ databases">
        <title>Improved Assembly of Tolypothrix boutellei genome.</title>
        <authorList>
            <person name="Sarangi A.N."/>
            <person name="Mukherjee M."/>
            <person name="Ghosh S."/>
            <person name="Singh D."/>
            <person name="Das A."/>
            <person name="Kant S."/>
            <person name="Prusty A."/>
            <person name="Tripathy S."/>
        </authorList>
    </citation>
    <scope>NUCLEOTIDE SEQUENCE</scope>
    <source>
        <strain evidence="2">VB521301</strain>
    </source>
</reference>
<dbReference type="RefSeq" id="WP_162002338.1">
    <property type="nucleotide sequence ID" value="NZ_JHEG04000001.1"/>
</dbReference>
<reference evidence="2" key="1">
    <citation type="journal article" date="2015" name="Genome Announc.">
        <title>Draft Genome Sequence of Tolypothrix boutellei Strain VB521301.</title>
        <authorList>
            <person name="Chandrababunaidu M.M."/>
            <person name="Singh D."/>
            <person name="Sen D."/>
            <person name="Bhan S."/>
            <person name="Das S."/>
            <person name="Gupta A."/>
            <person name="Adhikary S.P."/>
            <person name="Tripathy S."/>
        </authorList>
    </citation>
    <scope>NUCLEOTIDE SEQUENCE</scope>
    <source>
        <strain evidence="2">VB521301</strain>
    </source>
</reference>
<feature type="domain" description="Nif11" evidence="1">
    <location>
        <begin position="1"/>
        <end position="51"/>
    </location>
</feature>
<dbReference type="OrthoDB" id="468284at2"/>
<protein>
    <submittedName>
        <fullName evidence="2">Nif11-like leader peptide family natural product</fullName>
    </submittedName>
</protein>
<evidence type="ECO:0000259" key="1">
    <source>
        <dbReference type="Pfam" id="PF07862"/>
    </source>
</evidence>
<dbReference type="EMBL" id="JHEG04000001">
    <property type="protein sequence ID" value="KAF3884615.1"/>
    <property type="molecule type" value="Genomic_DNA"/>
</dbReference>
<dbReference type="NCBIfam" id="TIGR03798">
    <property type="entry name" value="leader_Nif11"/>
    <property type="match status" value="1"/>
</dbReference>